<organism evidence="1 2">
    <name type="scientific">Leptospira santarosai str. CBC1416</name>
    <dbReference type="NCBI Taxonomy" id="1193059"/>
    <lineage>
        <taxon>Bacteria</taxon>
        <taxon>Pseudomonadati</taxon>
        <taxon>Spirochaetota</taxon>
        <taxon>Spirochaetia</taxon>
        <taxon>Leptospirales</taxon>
        <taxon>Leptospiraceae</taxon>
        <taxon>Leptospira</taxon>
    </lineage>
</organism>
<comment type="caution">
    <text evidence="1">The sequence shown here is derived from an EMBL/GenBank/DDBJ whole genome shotgun (WGS) entry which is preliminary data.</text>
</comment>
<gene>
    <name evidence="1" type="ORF">LEP1GSC161_0913</name>
</gene>
<proteinExistence type="predicted"/>
<evidence type="ECO:0000313" key="2">
    <source>
        <dbReference type="Proteomes" id="UP000012149"/>
    </source>
</evidence>
<sequence length="67" mass="7685">MGRVWKLSETLSYGSRLETQRNASYGSRLETQRNASYGSRLETQRNAFLWVAFQVLIESLSNPKITS</sequence>
<name>M6VIR8_9LEPT</name>
<reference evidence="1 2" key="1">
    <citation type="submission" date="2013-01" db="EMBL/GenBank/DDBJ databases">
        <authorList>
            <person name="Harkins D.M."/>
            <person name="Durkin A.S."/>
            <person name="Brinkac L.M."/>
            <person name="Haft D.H."/>
            <person name="Selengut J.D."/>
            <person name="Sanka R."/>
            <person name="DePew J."/>
            <person name="Purushe J."/>
            <person name="Matthias M.A."/>
            <person name="Vinetz J.M."/>
            <person name="Sutton G.G."/>
            <person name="Nierman W.C."/>
            <person name="Fouts D.E."/>
        </authorList>
    </citation>
    <scope>NUCLEOTIDE SEQUENCE [LARGE SCALE GENOMIC DNA]</scope>
    <source>
        <strain evidence="1 2">CBC1416</strain>
    </source>
</reference>
<dbReference type="AlphaFoldDB" id="M6VIR8"/>
<dbReference type="AntiFam" id="ANF00049">
    <property type="entry name" value="Contained within insertion sequence ISlin1"/>
</dbReference>
<protein>
    <submittedName>
        <fullName evidence="1">Uncharacterized protein</fullName>
    </submittedName>
</protein>
<evidence type="ECO:0000313" key="1">
    <source>
        <dbReference type="EMBL" id="EMO56745.1"/>
    </source>
</evidence>
<dbReference type="Proteomes" id="UP000012149">
    <property type="component" value="Unassembled WGS sequence"/>
</dbReference>
<dbReference type="EMBL" id="AKWE02000159">
    <property type="protein sequence ID" value="EMO56745.1"/>
    <property type="molecule type" value="Genomic_DNA"/>
</dbReference>
<accession>M6VIR8</accession>